<name>A0ABY7DWJ8_MYAAR</name>
<organism evidence="1 2">
    <name type="scientific">Mya arenaria</name>
    <name type="common">Soft-shell clam</name>
    <dbReference type="NCBI Taxonomy" id="6604"/>
    <lineage>
        <taxon>Eukaryota</taxon>
        <taxon>Metazoa</taxon>
        <taxon>Spiralia</taxon>
        <taxon>Lophotrochozoa</taxon>
        <taxon>Mollusca</taxon>
        <taxon>Bivalvia</taxon>
        <taxon>Autobranchia</taxon>
        <taxon>Heteroconchia</taxon>
        <taxon>Euheterodonta</taxon>
        <taxon>Imparidentia</taxon>
        <taxon>Neoheterodontei</taxon>
        <taxon>Myida</taxon>
        <taxon>Myoidea</taxon>
        <taxon>Myidae</taxon>
        <taxon>Mya</taxon>
    </lineage>
</organism>
<proteinExistence type="predicted"/>
<reference evidence="1" key="1">
    <citation type="submission" date="2022-11" db="EMBL/GenBank/DDBJ databases">
        <title>Centuries of genome instability and evolution in soft-shell clam transmissible cancer (bioRxiv).</title>
        <authorList>
            <person name="Hart S.F.M."/>
            <person name="Yonemitsu M.A."/>
            <person name="Giersch R.M."/>
            <person name="Beal B.F."/>
            <person name="Arriagada G."/>
            <person name="Davis B.W."/>
            <person name="Ostrander E.A."/>
            <person name="Goff S.P."/>
            <person name="Metzger M.J."/>
        </authorList>
    </citation>
    <scope>NUCLEOTIDE SEQUENCE</scope>
    <source>
        <strain evidence="1">MELC-2E11</strain>
        <tissue evidence="1">Siphon/mantle</tissue>
    </source>
</reference>
<evidence type="ECO:0000313" key="2">
    <source>
        <dbReference type="Proteomes" id="UP001164746"/>
    </source>
</evidence>
<accession>A0ABY7DWJ8</accession>
<gene>
    <name evidence="1" type="ORF">MAR_008663</name>
</gene>
<dbReference type="Proteomes" id="UP001164746">
    <property type="component" value="Chromosome 4"/>
</dbReference>
<evidence type="ECO:0000313" key="1">
    <source>
        <dbReference type="EMBL" id="WAR02105.1"/>
    </source>
</evidence>
<dbReference type="EMBL" id="CP111015">
    <property type="protein sequence ID" value="WAR02105.1"/>
    <property type="molecule type" value="Genomic_DNA"/>
</dbReference>
<sequence length="87" mass="9799">MSDGSQLGPSFSEYVLSSSQFYSAIMKFMSNICKAYRHSVQQVLLPELKVCRNDVTFLGFVSDFSCYHDIMDLPATGNIRMTSDLDL</sequence>
<keyword evidence="2" id="KW-1185">Reference proteome</keyword>
<protein>
    <submittedName>
        <fullName evidence="1">Uncharacterized protein</fullName>
    </submittedName>
</protein>